<dbReference type="GO" id="GO:0004497">
    <property type="term" value="F:monooxygenase activity"/>
    <property type="evidence" value="ECO:0007669"/>
    <property type="project" value="InterPro"/>
</dbReference>
<evidence type="ECO:0000256" key="1">
    <source>
        <dbReference type="ARBA" id="ARBA00010617"/>
    </source>
</evidence>
<dbReference type="EMBL" id="MTYI01000173">
    <property type="protein sequence ID" value="PNP49827.1"/>
    <property type="molecule type" value="Genomic_DNA"/>
</dbReference>
<dbReference type="Pfam" id="PF00067">
    <property type="entry name" value="p450"/>
    <property type="match status" value="1"/>
</dbReference>
<keyword evidence="3" id="KW-0479">Metal-binding</keyword>
<proteinExistence type="inferred from homology"/>
<evidence type="ECO:0000256" key="4">
    <source>
        <dbReference type="ARBA" id="ARBA00023004"/>
    </source>
</evidence>
<evidence type="ECO:0000313" key="7">
    <source>
        <dbReference type="Proteomes" id="UP000236290"/>
    </source>
</evidence>
<evidence type="ECO:0000256" key="5">
    <source>
        <dbReference type="SAM" id="Phobius"/>
    </source>
</evidence>
<keyword evidence="5" id="KW-1133">Transmembrane helix</keyword>
<protein>
    <recommendedName>
        <fullName evidence="8">Cytochrome P450</fullName>
    </recommendedName>
</protein>
<reference evidence="6 7" key="1">
    <citation type="submission" date="2017-02" db="EMBL/GenBank/DDBJ databases">
        <title>Genomes of Trichoderma spp. with biocontrol activity.</title>
        <authorList>
            <person name="Gardiner D."/>
            <person name="Kazan K."/>
            <person name="Vos C."/>
            <person name="Harvey P."/>
        </authorList>
    </citation>
    <scope>NUCLEOTIDE SEQUENCE [LARGE SCALE GENOMIC DNA]</scope>
    <source>
        <strain evidence="6 7">Tr1</strain>
    </source>
</reference>
<dbReference type="GO" id="GO:0020037">
    <property type="term" value="F:heme binding"/>
    <property type="evidence" value="ECO:0007669"/>
    <property type="project" value="InterPro"/>
</dbReference>
<dbReference type="InterPro" id="IPR036396">
    <property type="entry name" value="Cyt_P450_sf"/>
</dbReference>
<dbReference type="OrthoDB" id="3945418at2759"/>
<dbReference type="Gene3D" id="1.10.630.10">
    <property type="entry name" value="Cytochrome P450"/>
    <property type="match status" value="1"/>
</dbReference>
<keyword evidence="5" id="KW-0812">Transmembrane</keyword>
<name>A0A2K0TWA9_TRIHA</name>
<sequence>MDRNVRTGNMLNLSNVYRCMAADVVSAYVLPTSLNLLESDDLGEEFQSSLRFFFETATTMRYLGFMEPIITIIPSIIFNAMLSQPAKALIRLVRKLEACVDDVIQKGPDMDKSRICLLERINNNKHEQDEMFRDRLLQEAEQFIVAGSETTGHTLAVTTFYILQDINVQEKLQQELLNADIVFDDTLEIAKLQALPYLSAVITEGLRFKTAKNQ</sequence>
<evidence type="ECO:0000256" key="3">
    <source>
        <dbReference type="ARBA" id="ARBA00022723"/>
    </source>
</evidence>
<dbReference type="GO" id="GO:0016705">
    <property type="term" value="F:oxidoreductase activity, acting on paired donors, with incorporation or reduction of molecular oxygen"/>
    <property type="evidence" value="ECO:0007669"/>
    <property type="project" value="InterPro"/>
</dbReference>
<accession>A0A2K0TWA9</accession>
<comment type="caution">
    <text evidence="6">The sequence shown here is derived from an EMBL/GenBank/DDBJ whole genome shotgun (WGS) entry which is preliminary data.</text>
</comment>
<dbReference type="InterPro" id="IPR050121">
    <property type="entry name" value="Cytochrome_P450_monoxygenase"/>
</dbReference>
<organism evidence="6 7">
    <name type="scientific">Trichoderma harzianum</name>
    <name type="common">Hypocrea lixii</name>
    <dbReference type="NCBI Taxonomy" id="5544"/>
    <lineage>
        <taxon>Eukaryota</taxon>
        <taxon>Fungi</taxon>
        <taxon>Dikarya</taxon>
        <taxon>Ascomycota</taxon>
        <taxon>Pezizomycotina</taxon>
        <taxon>Sordariomycetes</taxon>
        <taxon>Hypocreomycetidae</taxon>
        <taxon>Hypocreales</taxon>
        <taxon>Hypocreaceae</taxon>
        <taxon>Trichoderma</taxon>
    </lineage>
</organism>
<dbReference type="SUPFAM" id="SSF48264">
    <property type="entry name" value="Cytochrome P450"/>
    <property type="match status" value="1"/>
</dbReference>
<gene>
    <name evidence="6" type="ORF">THARTR1_09357</name>
</gene>
<dbReference type="Proteomes" id="UP000236290">
    <property type="component" value="Unassembled WGS sequence"/>
</dbReference>
<comment type="similarity">
    <text evidence="1">Belongs to the cytochrome P450 family.</text>
</comment>
<dbReference type="PANTHER" id="PTHR24305:SF166">
    <property type="entry name" value="CYTOCHROME P450 12A4, MITOCHONDRIAL-RELATED"/>
    <property type="match status" value="1"/>
</dbReference>
<dbReference type="GO" id="GO:0005506">
    <property type="term" value="F:iron ion binding"/>
    <property type="evidence" value="ECO:0007669"/>
    <property type="project" value="InterPro"/>
</dbReference>
<evidence type="ECO:0000256" key="2">
    <source>
        <dbReference type="ARBA" id="ARBA00022617"/>
    </source>
</evidence>
<feature type="transmembrane region" description="Helical" evidence="5">
    <location>
        <begin position="62"/>
        <end position="82"/>
    </location>
</feature>
<dbReference type="PANTHER" id="PTHR24305">
    <property type="entry name" value="CYTOCHROME P450"/>
    <property type="match status" value="1"/>
</dbReference>
<keyword evidence="2" id="KW-0349">Heme</keyword>
<evidence type="ECO:0000313" key="6">
    <source>
        <dbReference type="EMBL" id="PNP49827.1"/>
    </source>
</evidence>
<evidence type="ECO:0008006" key="8">
    <source>
        <dbReference type="Google" id="ProtNLM"/>
    </source>
</evidence>
<dbReference type="InterPro" id="IPR001128">
    <property type="entry name" value="Cyt_P450"/>
</dbReference>
<keyword evidence="4" id="KW-0408">Iron</keyword>
<dbReference type="AlphaFoldDB" id="A0A2K0TWA9"/>
<keyword evidence="5" id="KW-0472">Membrane</keyword>